<dbReference type="SUPFAM" id="SSF51412">
    <property type="entry name" value="Inosine monophosphate dehydrogenase (IMPDH)"/>
    <property type="match status" value="1"/>
</dbReference>
<keyword evidence="1" id="KW-0378">Hydrolase</keyword>
<dbReference type="GO" id="GO:0016787">
    <property type="term" value="F:hydrolase activity"/>
    <property type="evidence" value="ECO:0007669"/>
    <property type="project" value="UniProtKB-KW"/>
</dbReference>
<dbReference type="RefSeq" id="WP_104967515.1">
    <property type="nucleotide sequence ID" value="NZ_CP025536.1"/>
</dbReference>
<reference evidence="1 2" key="1">
    <citation type="submission" date="2017-12" db="EMBL/GenBank/DDBJ databases">
        <authorList>
            <person name="Hurst M.R.H."/>
        </authorList>
    </citation>
    <scope>NUCLEOTIDE SEQUENCE [LARGE SCALE GENOMIC DNA]</scope>
    <source>
        <strain evidence="1 2">TH11417</strain>
    </source>
</reference>
<organism evidence="1 2">
    <name type="scientific">Streptococcus pluranimalium</name>
    <dbReference type="NCBI Taxonomy" id="82348"/>
    <lineage>
        <taxon>Bacteria</taxon>
        <taxon>Bacillati</taxon>
        <taxon>Bacillota</taxon>
        <taxon>Bacilli</taxon>
        <taxon>Lactobacillales</taxon>
        <taxon>Streptococcaceae</taxon>
        <taxon>Streptococcus</taxon>
    </lineage>
</organism>
<evidence type="ECO:0000313" key="2">
    <source>
        <dbReference type="Proteomes" id="UP000238956"/>
    </source>
</evidence>
<proteinExistence type="predicted"/>
<dbReference type="Proteomes" id="UP000238956">
    <property type="component" value="Chromosome"/>
</dbReference>
<evidence type="ECO:0000313" key="1">
    <source>
        <dbReference type="EMBL" id="AUW96178.1"/>
    </source>
</evidence>
<dbReference type="GeneID" id="98392895"/>
<dbReference type="Gene3D" id="3.20.20.70">
    <property type="entry name" value="Aldolase class I"/>
    <property type="match status" value="1"/>
</dbReference>
<sequence length="223" mass="23738">MNQLVPSVKSELRQEIVEVPSVISQCSGIEIYGRKIKSVIFTTDVAIIANNNADAVLAVYPFTPTPSVLKSIMLVSSVPVFAGVGGGLTTGQRSANMSLFSESEGATAVVVNGPTNAETIQTINDFIDIPIIYTVVTETADIATRLKAGVDILNVSGGSKTVDIVRKIRESYPDIPIMATGGPTEQSIQEVIAAGANAVTYTPPSNADIFKKKMQKYREETSR</sequence>
<dbReference type="AlphaFoldDB" id="A0A2L0D2W9"/>
<keyword evidence="2" id="KW-1185">Reference proteome</keyword>
<protein>
    <submittedName>
        <fullName evidence="1">Hydrolase</fullName>
    </submittedName>
</protein>
<dbReference type="OrthoDB" id="1092608at2"/>
<dbReference type="KEGG" id="splr:C0J00_03075"/>
<name>A0A2L0D2W9_9STRE</name>
<accession>A0A2L0D2W9</accession>
<dbReference type="EMBL" id="CP025536">
    <property type="protein sequence ID" value="AUW96178.1"/>
    <property type="molecule type" value="Genomic_DNA"/>
</dbReference>
<dbReference type="InterPro" id="IPR013785">
    <property type="entry name" value="Aldolase_TIM"/>
</dbReference>
<reference evidence="1 2" key="2">
    <citation type="submission" date="2018-02" db="EMBL/GenBank/DDBJ databases">
        <title>Whole genome sequencing analysis of Streptococcus pluranimalium isolated from cattle infected mastitis in China.</title>
        <authorList>
            <person name="Zhang J.-R."/>
            <person name="Hu G.-Z."/>
        </authorList>
    </citation>
    <scope>NUCLEOTIDE SEQUENCE [LARGE SCALE GENOMIC DNA]</scope>
    <source>
        <strain evidence="1 2">TH11417</strain>
    </source>
</reference>
<gene>
    <name evidence="1" type="ORF">C0J00_03075</name>
</gene>